<evidence type="ECO:0000256" key="1">
    <source>
        <dbReference type="SAM" id="Coils"/>
    </source>
</evidence>
<feature type="coiled-coil region" evidence="1">
    <location>
        <begin position="31"/>
        <end position="58"/>
    </location>
</feature>
<evidence type="ECO:0000313" key="3">
    <source>
        <dbReference type="Proteomes" id="UP000193067"/>
    </source>
</evidence>
<proteinExistence type="predicted"/>
<reference evidence="2 3" key="1">
    <citation type="journal article" date="2015" name="Biotechnol. Biofuels">
        <title>Enhanced degradation of softwood versus hardwood by the white-rot fungus Pycnoporus coccineus.</title>
        <authorList>
            <person name="Couturier M."/>
            <person name="Navarro D."/>
            <person name="Chevret D."/>
            <person name="Henrissat B."/>
            <person name="Piumi F."/>
            <person name="Ruiz-Duenas F.J."/>
            <person name="Martinez A.T."/>
            <person name="Grigoriev I.V."/>
            <person name="Riley R."/>
            <person name="Lipzen A."/>
            <person name="Berrin J.G."/>
            <person name="Master E.R."/>
            <person name="Rosso M.N."/>
        </authorList>
    </citation>
    <scope>NUCLEOTIDE SEQUENCE [LARGE SCALE GENOMIC DNA]</scope>
    <source>
        <strain evidence="2 3">BRFM310</strain>
    </source>
</reference>
<evidence type="ECO:0000313" key="2">
    <source>
        <dbReference type="EMBL" id="OSD08294.1"/>
    </source>
</evidence>
<keyword evidence="3" id="KW-1185">Reference proteome</keyword>
<gene>
    <name evidence="2" type="ORF">PYCCODRAFT_1429369</name>
</gene>
<dbReference type="Proteomes" id="UP000193067">
    <property type="component" value="Unassembled WGS sequence"/>
</dbReference>
<dbReference type="EMBL" id="KZ084086">
    <property type="protein sequence ID" value="OSD08294.1"/>
    <property type="molecule type" value="Genomic_DNA"/>
</dbReference>
<accession>A0A1Y2J671</accession>
<dbReference type="OrthoDB" id="2756563at2759"/>
<keyword evidence="1" id="KW-0175">Coiled coil</keyword>
<sequence>MARSEGSRHRSHRYALEGRWTQEQLALVSVLIKEKKLLRQAVRRCEEAETRIEKIRNEPFARKRLGELTREIEREGMQPRHVRELREILEDFPEEEAAPLRRKLKAYETRRLLQLGWKRPCQ</sequence>
<dbReference type="AlphaFoldDB" id="A0A1Y2J671"/>
<organism evidence="2 3">
    <name type="scientific">Trametes coccinea (strain BRFM310)</name>
    <name type="common">Pycnoporus coccineus</name>
    <dbReference type="NCBI Taxonomy" id="1353009"/>
    <lineage>
        <taxon>Eukaryota</taxon>
        <taxon>Fungi</taxon>
        <taxon>Dikarya</taxon>
        <taxon>Basidiomycota</taxon>
        <taxon>Agaricomycotina</taxon>
        <taxon>Agaricomycetes</taxon>
        <taxon>Polyporales</taxon>
        <taxon>Polyporaceae</taxon>
        <taxon>Trametes</taxon>
    </lineage>
</organism>
<name>A0A1Y2J671_TRAC3</name>
<protein>
    <submittedName>
        <fullName evidence="2">Uncharacterized protein</fullName>
    </submittedName>
</protein>